<name>S8CRT1_9LAMI</name>
<keyword evidence="8" id="KW-0449">Lipoprotein</keyword>
<proteinExistence type="inferred from homology"/>
<evidence type="ECO:0000256" key="10">
    <source>
        <dbReference type="SAM" id="MobiDB-lite"/>
    </source>
</evidence>
<evidence type="ECO:0000256" key="11">
    <source>
        <dbReference type="SAM" id="SignalP"/>
    </source>
</evidence>
<dbReference type="CDD" id="cd11019">
    <property type="entry name" value="OsENODL1_like"/>
    <property type="match status" value="1"/>
</dbReference>
<keyword evidence="14" id="KW-1185">Reference proteome</keyword>
<keyword evidence="3" id="KW-0336">GPI-anchor</keyword>
<feature type="region of interest" description="Disordered" evidence="10">
    <location>
        <begin position="132"/>
        <end position="215"/>
    </location>
</feature>
<dbReference type="PROSITE" id="PS51485">
    <property type="entry name" value="PHYTOCYANIN"/>
    <property type="match status" value="1"/>
</dbReference>
<keyword evidence="2" id="KW-1003">Cell membrane</keyword>
<dbReference type="GO" id="GO:0005886">
    <property type="term" value="C:plasma membrane"/>
    <property type="evidence" value="ECO:0007669"/>
    <property type="project" value="UniProtKB-SubCell"/>
</dbReference>
<dbReference type="GO" id="GO:0009055">
    <property type="term" value="F:electron transfer activity"/>
    <property type="evidence" value="ECO:0007669"/>
    <property type="project" value="InterPro"/>
</dbReference>
<dbReference type="InterPro" id="IPR008972">
    <property type="entry name" value="Cupredoxin"/>
</dbReference>
<evidence type="ECO:0000256" key="2">
    <source>
        <dbReference type="ARBA" id="ARBA00022475"/>
    </source>
</evidence>
<dbReference type="Pfam" id="PF02298">
    <property type="entry name" value="Cu_bind_like"/>
    <property type="match status" value="1"/>
</dbReference>
<dbReference type="AlphaFoldDB" id="S8CRT1"/>
<sequence>AMAAIKMAFTLSLAMGFIGLCYCRRTFYVGEEAGWVPHPRRSYNAWAGDRRFQINDELVFRYEKGKDSVLVVDGDDYERCNRDNPIKVMRNGDSRFRLSRSGSFYFISGRDQNCETGQKFVLVVLADRRRKTPPPAISPSPAHAAPSKSPAHSPSPAHAAPSRSPDHAPSPAHAAPSRSPAHSPSPASAAPSRSPAHSPSPAAKSPTVLSPSPSP</sequence>
<keyword evidence="5" id="KW-0472">Membrane</keyword>
<feature type="non-terminal residue" evidence="13">
    <location>
        <position position="215"/>
    </location>
</feature>
<feature type="chain" id="PRO_5004549301" description="Phytocyanin domain-containing protein" evidence="11">
    <location>
        <begin position="24"/>
        <end position="215"/>
    </location>
</feature>
<evidence type="ECO:0000256" key="6">
    <source>
        <dbReference type="ARBA" id="ARBA00023157"/>
    </source>
</evidence>
<evidence type="ECO:0000313" key="14">
    <source>
        <dbReference type="Proteomes" id="UP000015453"/>
    </source>
</evidence>
<gene>
    <name evidence="13" type="ORF">M569_05262</name>
</gene>
<comment type="caution">
    <text evidence="13">The sequence shown here is derived from an EMBL/GenBank/DDBJ whole genome shotgun (WGS) entry which is preliminary data.</text>
</comment>
<evidence type="ECO:0000259" key="12">
    <source>
        <dbReference type="PROSITE" id="PS51485"/>
    </source>
</evidence>
<comment type="subcellular location">
    <subcellularLocation>
        <location evidence="1">Cell membrane</location>
        <topology evidence="1">Lipid-anchor</topology>
        <topology evidence="1">GPI-anchor</topology>
    </subcellularLocation>
</comment>
<dbReference type="Gene3D" id="2.60.40.420">
    <property type="entry name" value="Cupredoxins - blue copper proteins"/>
    <property type="match status" value="1"/>
</dbReference>
<dbReference type="Proteomes" id="UP000015453">
    <property type="component" value="Unassembled WGS sequence"/>
</dbReference>
<dbReference type="FunFam" id="2.60.40.420:FF:000010">
    <property type="entry name" value="Early nodulin-like protein 1"/>
    <property type="match status" value="1"/>
</dbReference>
<dbReference type="GO" id="GO:0098552">
    <property type="term" value="C:side of membrane"/>
    <property type="evidence" value="ECO:0007669"/>
    <property type="project" value="UniProtKB-KW"/>
</dbReference>
<accession>S8CRT1</accession>
<evidence type="ECO:0000313" key="13">
    <source>
        <dbReference type="EMBL" id="EPS69510.1"/>
    </source>
</evidence>
<feature type="compositionally biased region" description="Low complexity" evidence="10">
    <location>
        <begin position="139"/>
        <end position="206"/>
    </location>
</feature>
<evidence type="ECO:0000256" key="5">
    <source>
        <dbReference type="ARBA" id="ARBA00023136"/>
    </source>
</evidence>
<feature type="signal peptide" evidence="11">
    <location>
        <begin position="1"/>
        <end position="23"/>
    </location>
</feature>
<organism evidence="13 14">
    <name type="scientific">Genlisea aurea</name>
    <dbReference type="NCBI Taxonomy" id="192259"/>
    <lineage>
        <taxon>Eukaryota</taxon>
        <taxon>Viridiplantae</taxon>
        <taxon>Streptophyta</taxon>
        <taxon>Embryophyta</taxon>
        <taxon>Tracheophyta</taxon>
        <taxon>Spermatophyta</taxon>
        <taxon>Magnoliopsida</taxon>
        <taxon>eudicotyledons</taxon>
        <taxon>Gunneridae</taxon>
        <taxon>Pentapetalae</taxon>
        <taxon>asterids</taxon>
        <taxon>lamiids</taxon>
        <taxon>Lamiales</taxon>
        <taxon>Lentibulariaceae</taxon>
        <taxon>Genlisea</taxon>
    </lineage>
</organism>
<evidence type="ECO:0000256" key="8">
    <source>
        <dbReference type="ARBA" id="ARBA00023288"/>
    </source>
</evidence>
<keyword evidence="4 11" id="KW-0732">Signal</keyword>
<feature type="domain" description="Phytocyanin" evidence="12">
    <location>
        <begin position="25"/>
        <end position="126"/>
    </location>
</feature>
<dbReference type="EMBL" id="AUSU01002094">
    <property type="protein sequence ID" value="EPS69510.1"/>
    <property type="molecule type" value="Genomic_DNA"/>
</dbReference>
<reference evidence="13 14" key="1">
    <citation type="journal article" date="2013" name="BMC Genomics">
        <title>The miniature genome of a carnivorous plant Genlisea aurea contains a low number of genes and short non-coding sequences.</title>
        <authorList>
            <person name="Leushkin E.V."/>
            <person name="Sutormin R.A."/>
            <person name="Nabieva E.R."/>
            <person name="Penin A.A."/>
            <person name="Kondrashov A.S."/>
            <person name="Logacheva M.D."/>
        </authorList>
    </citation>
    <scope>NUCLEOTIDE SEQUENCE [LARGE SCALE GENOMIC DNA]</scope>
</reference>
<evidence type="ECO:0000256" key="7">
    <source>
        <dbReference type="ARBA" id="ARBA00023180"/>
    </source>
</evidence>
<keyword evidence="7" id="KW-0325">Glycoprotein</keyword>
<dbReference type="InterPro" id="IPR039391">
    <property type="entry name" value="Phytocyanin-like"/>
</dbReference>
<dbReference type="InterPro" id="IPR003245">
    <property type="entry name" value="Phytocyanin_dom"/>
</dbReference>
<dbReference type="PANTHER" id="PTHR33021">
    <property type="entry name" value="BLUE COPPER PROTEIN"/>
    <property type="match status" value="1"/>
</dbReference>
<dbReference type="InterPro" id="IPR041846">
    <property type="entry name" value="ENL_dom"/>
</dbReference>
<comment type="similarity">
    <text evidence="9">Belongs to the early nodulin-like (ENODL) family.</text>
</comment>
<evidence type="ECO:0000256" key="1">
    <source>
        <dbReference type="ARBA" id="ARBA00004609"/>
    </source>
</evidence>
<dbReference type="PANTHER" id="PTHR33021:SF14">
    <property type="entry name" value="OS01G0272700 PROTEIN"/>
    <property type="match status" value="1"/>
</dbReference>
<evidence type="ECO:0000256" key="9">
    <source>
        <dbReference type="ARBA" id="ARBA00035011"/>
    </source>
</evidence>
<feature type="non-terminal residue" evidence="13">
    <location>
        <position position="1"/>
    </location>
</feature>
<evidence type="ECO:0000256" key="4">
    <source>
        <dbReference type="ARBA" id="ARBA00022729"/>
    </source>
</evidence>
<dbReference type="OrthoDB" id="2015640at2759"/>
<protein>
    <recommendedName>
        <fullName evidence="12">Phytocyanin domain-containing protein</fullName>
    </recommendedName>
</protein>
<keyword evidence="6" id="KW-1015">Disulfide bond</keyword>
<dbReference type="SUPFAM" id="SSF49503">
    <property type="entry name" value="Cupredoxins"/>
    <property type="match status" value="1"/>
</dbReference>
<evidence type="ECO:0000256" key="3">
    <source>
        <dbReference type="ARBA" id="ARBA00022622"/>
    </source>
</evidence>